<dbReference type="PROSITE" id="PS50090">
    <property type="entry name" value="MYB_LIKE"/>
    <property type="match status" value="2"/>
</dbReference>
<dbReference type="Proteomes" id="UP000315295">
    <property type="component" value="Unassembled WGS sequence"/>
</dbReference>
<dbReference type="FunFam" id="1.10.10.60:FF:000394">
    <property type="entry name" value="MYB transcription factor"/>
    <property type="match status" value="1"/>
</dbReference>
<evidence type="ECO:0000313" key="11">
    <source>
        <dbReference type="Proteomes" id="UP000315295"/>
    </source>
</evidence>
<reference evidence="10 11" key="1">
    <citation type="journal article" date="2019" name="G3 (Bethesda)">
        <title>Sequencing of a Wild Apple (Malus baccata) Genome Unravels the Differences Between Cultivated and Wild Apple Species Regarding Disease Resistance and Cold Tolerance.</title>
        <authorList>
            <person name="Chen X."/>
        </authorList>
    </citation>
    <scope>NUCLEOTIDE SEQUENCE [LARGE SCALE GENOMIC DNA]</scope>
    <source>
        <strain evidence="11">cv. Shandingzi</strain>
        <tissue evidence="10">Leaves</tissue>
    </source>
</reference>
<evidence type="ECO:0000256" key="7">
    <source>
        <dbReference type="ARBA" id="ARBA00062314"/>
    </source>
</evidence>
<comment type="caution">
    <text evidence="10">The sequence shown here is derived from an EMBL/GenBank/DDBJ whole genome shotgun (WGS) entry which is preliminary data.</text>
</comment>
<dbReference type="Gene3D" id="1.10.10.60">
    <property type="entry name" value="Homeodomain-like"/>
    <property type="match status" value="2"/>
</dbReference>
<dbReference type="GO" id="GO:0080090">
    <property type="term" value="P:regulation of primary metabolic process"/>
    <property type="evidence" value="ECO:0007669"/>
    <property type="project" value="UniProtKB-ARBA"/>
</dbReference>
<dbReference type="SUPFAM" id="SSF46689">
    <property type="entry name" value="Homeodomain-like"/>
    <property type="match status" value="1"/>
</dbReference>
<dbReference type="InterPro" id="IPR009057">
    <property type="entry name" value="Homeodomain-like_sf"/>
</dbReference>
<keyword evidence="2" id="KW-0677">Repeat</keyword>
<dbReference type="GO" id="GO:0000976">
    <property type="term" value="F:transcription cis-regulatory region binding"/>
    <property type="evidence" value="ECO:0007669"/>
    <property type="project" value="UniProtKB-ARBA"/>
</dbReference>
<feature type="domain" description="HTH myb-type" evidence="9">
    <location>
        <begin position="64"/>
        <end position="119"/>
    </location>
</feature>
<dbReference type="GO" id="GO:0051707">
    <property type="term" value="P:response to other organism"/>
    <property type="evidence" value="ECO:0007669"/>
    <property type="project" value="UniProtKB-ARBA"/>
</dbReference>
<dbReference type="InterPro" id="IPR017930">
    <property type="entry name" value="Myb_dom"/>
</dbReference>
<keyword evidence="11" id="KW-1185">Reference proteome</keyword>
<evidence type="ECO:0000256" key="3">
    <source>
        <dbReference type="ARBA" id="ARBA00023015"/>
    </source>
</evidence>
<keyword evidence="3" id="KW-0805">Transcription regulation</keyword>
<evidence type="ECO:0000259" key="8">
    <source>
        <dbReference type="PROSITE" id="PS50090"/>
    </source>
</evidence>
<dbReference type="GO" id="GO:0005634">
    <property type="term" value="C:nucleus"/>
    <property type="evidence" value="ECO:0007669"/>
    <property type="project" value="UniProtKB-SubCell"/>
</dbReference>
<keyword evidence="5" id="KW-0804">Transcription</keyword>
<comment type="subunit">
    <text evidence="7">Can form complexes with MYC2, MYC3 or MYC4.</text>
</comment>
<evidence type="ECO:0000256" key="2">
    <source>
        <dbReference type="ARBA" id="ARBA00022737"/>
    </source>
</evidence>
<dbReference type="InterPro" id="IPR001005">
    <property type="entry name" value="SANT/Myb"/>
</dbReference>
<gene>
    <name evidence="10" type="ORF">C1H46_007614</name>
</gene>
<comment type="subcellular location">
    <subcellularLocation>
        <location evidence="1">Nucleus</location>
    </subcellularLocation>
</comment>
<feature type="domain" description="HTH myb-type" evidence="9">
    <location>
        <begin position="10"/>
        <end position="63"/>
    </location>
</feature>
<evidence type="ECO:0000256" key="5">
    <source>
        <dbReference type="ARBA" id="ARBA00023163"/>
    </source>
</evidence>
<evidence type="ECO:0000313" key="10">
    <source>
        <dbReference type="EMBL" id="TQE06745.1"/>
    </source>
</evidence>
<dbReference type="STRING" id="106549.A0A540N6Q9"/>
<dbReference type="InterPro" id="IPR015495">
    <property type="entry name" value="Myb_TF_plants"/>
</dbReference>
<sequence length="335" mass="37637">MGRTPCCDNKKALKKGPWSPEEDELLLNYISKNHGHGSWRSLPKLAGLQRCGKSCRLRWINYLRPDIKRGPFNKDEEQLIIQLHGMLGNRWWATIASQLPGRTDNEIKNLWNTHLRKRLIAMGIDPQTHELLASNCLNHNASASAATRHMAQWESARLEAEARLSRESSLFSHAPEKSESDHFLRLWNSNVGKSFRKLTSDKFACQSPISQASSSTKCGLLSAVTTEVGNNLTGSSTMAGNQNEDLAYRPFLINTEDVEYKPFQFNTEEEGYKLFQSNTEAGEFKICQTNTEDRMAGSVSSCSNDLENSSDTALQLLLDYPINDDMSFLGNNADD</sequence>
<proteinExistence type="predicted"/>
<dbReference type="SMART" id="SM00717">
    <property type="entry name" value="SANT"/>
    <property type="match status" value="2"/>
</dbReference>
<evidence type="ECO:0000256" key="1">
    <source>
        <dbReference type="ARBA" id="ARBA00004123"/>
    </source>
</evidence>
<feature type="domain" description="Myb-like" evidence="8">
    <location>
        <begin position="64"/>
        <end position="115"/>
    </location>
</feature>
<dbReference type="Pfam" id="PF00249">
    <property type="entry name" value="Myb_DNA-binding"/>
    <property type="match status" value="2"/>
</dbReference>
<organism evidence="10 11">
    <name type="scientific">Malus baccata</name>
    <name type="common">Siberian crab apple</name>
    <name type="synonym">Pyrus baccata</name>
    <dbReference type="NCBI Taxonomy" id="106549"/>
    <lineage>
        <taxon>Eukaryota</taxon>
        <taxon>Viridiplantae</taxon>
        <taxon>Streptophyta</taxon>
        <taxon>Embryophyta</taxon>
        <taxon>Tracheophyta</taxon>
        <taxon>Spermatophyta</taxon>
        <taxon>Magnoliopsida</taxon>
        <taxon>eudicotyledons</taxon>
        <taxon>Gunneridae</taxon>
        <taxon>Pentapetalae</taxon>
        <taxon>rosids</taxon>
        <taxon>fabids</taxon>
        <taxon>Rosales</taxon>
        <taxon>Rosaceae</taxon>
        <taxon>Amygdaloideae</taxon>
        <taxon>Maleae</taxon>
        <taxon>Malus</taxon>
    </lineage>
</organism>
<feature type="domain" description="Myb-like" evidence="8">
    <location>
        <begin position="10"/>
        <end position="63"/>
    </location>
</feature>
<keyword evidence="4" id="KW-0238">DNA-binding</keyword>
<dbReference type="PANTHER" id="PTHR47994:SF5">
    <property type="entry name" value="F14D16.11-RELATED"/>
    <property type="match status" value="1"/>
</dbReference>
<dbReference type="AlphaFoldDB" id="A0A540N6Q9"/>
<dbReference type="PROSITE" id="PS51294">
    <property type="entry name" value="HTH_MYB"/>
    <property type="match status" value="2"/>
</dbReference>
<evidence type="ECO:0000259" key="9">
    <source>
        <dbReference type="PROSITE" id="PS51294"/>
    </source>
</evidence>
<dbReference type="EMBL" id="VIEB01000098">
    <property type="protein sequence ID" value="TQE06745.1"/>
    <property type="molecule type" value="Genomic_DNA"/>
</dbReference>
<accession>A0A540N6Q9</accession>
<evidence type="ECO:0000256" key="4">
    <source>
        <dbReference type="ARBA" id="ARBA00023125"/>
    </source>
</evidence>
<protein>
    <submittedName>
        <fullName evidence="10">Uncharacterized protein</fullName>
    </submittedName>
</protein>
<evidence type="ECO:0000256" key="6">
    <source>
        <dbReference type="ARBA" id="ARBA00023242"/>
    </source>
</evidence>
<keyword evidence="6" id="KW-0539">Nucleus</keyword>
<name>A0A540N6Q9_MALBA</name>
<dbReference type="PANTHER" id="PTHR47994">
    <property type="entry name" value="F14D16.11-RELATED"/>
    <property type="match status" value="1"/>
</dbReference>
<dbReference type="FunFam" id="1.10.10.60:FF:000001">
    <property type="entry name" value="MYB-related transcription factor"/>
    <property type="match status" value="1"/>
</dbReference>
<dbReference type="CDD" id="cd00167">
    <property type="entry name" value="SANT"/>
    <property type="match status" value="2"/>
</dbReference>